<name>A0A9D4TB89_RHISA</name>
<feature type="region of interest" description="Disordered" evidence="1">
    <location>
        <begin position="74"/>
        <end position="95"/>
    </location>
</feature>
<proteinExistence type="predicted"/>
<evidence type="ECO:0000313" key="3">
    <source>
        <dbReference type="Proteomes" id="UP000821837"/>
    </source>
</evidence>
<dbReference type="Proteomes" id="UP000821837">
    <property type="component" value="Chromosome 1"/>
</dbReference>
<protein>
    <submittedName>
        <fullName evidence="2">Uncharacterized protein</fullName>
    </submittedName>
</protein>
<gene>
    <name evidence="2" type="ORF">HPB52_017966</name>
</gene>
<dbReference type="EMBL" id="JABSTV010001245">
    <property type="protein sequence ID" value="KAH7984199.1"/>
    <property type="molecule type" value="Genomic_DNA"/>
</dbReference>
<dbReference type="AlphaFoldDB" id="A0A9D4TB89"/>
<organism evidence="2 3">
    <name type="scientific">Rhipicephalus sanguineus</name>
    <name type="common">Brown dog tick</name>
    <name type="synonym">Ixodes sanguineus</name>
    <dbReference type="NCBI Taxonomy" id="34632"/>
    <lineage>
        <taxon>Eukaryota</taxon>
        <taxon>Metazoa</taxon>
        <taxon>Ecdysozoa</taxon>
        <taxon>Arthropoda</taxon>
        <taxon>Chelicerata</taxon>
        <taxon>Arachnida</taxon>
        <taxon>Acari</taxon>
        <taxon>Parasitiformes</taxon>
        <taxon>Ixodida</taxon>
        <taxon>Ixodoidea</taxon>
        <taxon>Ixodidae</taxon>
        <taxon>Rhipicephalinae</taxon>
        <taxon>Rhipicephalus</taxon>
        <taxon>Rhipicephalus</taxon>
    </lineage>
</organism>
<accession>A0A9D4TB89</accession>
<reference evidence="2" key="1">
    <citation type="journal article" date="2020" name="Cell">
        <title>Large-Scale Comparative Analyses of Tick Genomes Elucidate Their Genetic Diversity and Vector Capacities.</title>
        <authorList>
            <consortium name="Tick Genome and Microbiome Consortium (TIGMIC)"/>
            <person name="Jia N."/>
            <person name="Wang J."/>
            <person name="Shi W."/>
            <person name="Du L."/>
            <person name="Sun Y."/>
            <person name="Zhan W."/>
            <person name="Jiang J.F."/>
            <person name="Wang Q."/>
            <person name="Zhang B."/>
            <person name="Ji P."/>
            <person name="Bell-Sakyi L."/>
            <person name="Cui X.M."/>
            <person name="Yuan T.T."/>
            <person name="Jiang B.G."/>
            <person name="Yang W.F."/>
            <person name="Lam T.T."/>
            <person name="Chang Q.C."/>
            <person name="Ding S.J."/>
            <person name="Wang X.J."/>
            <person name="Zhu J.G."/>
            <person name="Ruan X.D."/>
            <person name="Zhao L."/>
            <person name="Wei J.T."/>
            <person name="Ye R.Z."/>
            <person name="Que T.C."/>
            <person name="Du C.H."/>
            <person name="Zhou Y.H."/>
            <person name="Cheng J.X."/>
            <person name="Dai P.F."/>
            <person name="Guo W.B."/>
            <person name="Han X.H."/>
            <person name="Huang E.J."/>
            <person name="Li L.F."/>
            <person name="Wei W."/>
            <person name="Gao Y.C."/>
            <person name="Liu J.Z."/>
            <person name="Shao H.Z."/>
            <person name="Wang X."/>
            <person name="Wang C.C."/>
            <person name="Yang T.C."/>
            <person name="Huo Q.B."/>
            <person name="Li W."/>
            <person name="Chen H.Y."/>
            <person name="Chen S.E."/>
            <person name="Zhou L.G."/>
            <person name="Ni X.B."/>
            <person name="Tian J.H."/>
            <person name="Sheng Y."/>
            <person name="Liu T."/>
            <person name="Pan Y.S."/>
            <person name="Xia L.Y."/>
            <person name="Li J."/>
            <person name="Zhao F."/>
            <person name="Cao W.C."/>
        </authorList>
    </citation>
    <scope>NUCLEOTIDE SEQUENCE</scope>
    <source>
        <strain evidence="2">Rsan-2018</strain>
    </source>
</reference>
<reference evidence="2" key="2">
    <citation type="submission" date="2021-09" db="EMBL/GenBank/DDBJ databases">
        <authorList>
            <person name="Jia N."/>
            <person name="Wang J."/>
            <person name="Shi W."/>
            <person name="Du L."/>
            <person name="Sun Y."/>
            <person name="Zhan W."/>
            <person name="Jiang J."/>
            <person name="Wang Q."/>
            <person name="Zhang B."/>
            <person name="Ji P."/>
            <person name="Sakyi L.B."/>
            <person name="Cui X."/>
            <person name="Yuan T."/>
            <person name="Jiang B."/>
            <person name="Yang W."/>
            <person name="Lam T.T.-Y."/>
            <person name="Chang Q."/>
            <person name="Ding S."/>
            <person name="Wang X."/>
            <person name="Zhu J."/>
            <person name="Ruan X."/>
            <person name="Zhao L."/>
            <person name="Wei J."/>
            <person name="Que T."/>
            <person name="Du C."/>
            <person name="Cheng J."/>
            <person name="Dai P."/>
            <person name="Han X."/>
            <person name="Huang E."/>
            <person name="Gao Y."/>
            <person name="Liu J."/>
            <person name="Shao H."/>
            <person name="Ye R."/>
            <person name="Li L."/>
            <person name="Wei W."/>
            <person name="Wang X."/>
            <person name="Wang C."/>
            <person name="Huo Q."/>
            <person name="Li W."/>
            <person name="Guo W."/>
            <person name="Chen H."/>
            <person name="Chen S."/>
            <person name="Zhou L."/>
            <person name="Zhou L."/>
            <person name="Ni X."/>
            <person name="Tian J."/>
            <person name="Zhou Y."/>
            <person name="Sheng Y."/>
            <person name="Liu T."/>
            <person name="Pan Y."/>
            <person name="Xia L."/>
            <person name="Li J."/>
            <person name="Zhao F."/>
            <person name="Cao W."/>
        </authorList>
    </citation>
    <scope>NUCLEOTIDE SEQUENCE</scope>
    <source>
        <strain evidence="2">Rsan-2018</strain>
        <tissue evidence="2">Larvae</tissue>
    </source>
</reference>
<evidence type="ECO:0000256" key="1">
    <source>
        <dbReference type="SAM" id="MobiDB-lite"/>
    </source>
</evidence>
<evidence type="ECO:0000313" key="2">
    <source>
        <dbReference type="EMBL" id="KAH7984199.1"/>
    </source>
</evidence>
<keyword evidence="3" id="KW-1185">Reference proteome</keyword>
<comment type="caution">
    <text evidence="2">The sequence shown here is derived from an EMBL/GenBank/DDBJ whole genome shotgun (WGS) entry which is preliminary data.</text>
</comment>
<sequence>MSLVVRNGSTLWQKKEPKKPMLCFVHFSPSDHVHNPAFWGSRRAQKWSPLPISCAVQSFPPQVSLQEQTSVLVDDSYKDTAEDDESAAPWKYTQS</sequence>